<accession>A0A2P8IFL7</accession>
<keyword evidence="3" id="KW-1185">Reference proteome</keyword>
<reference evidence="2 3" key="1">
    <citation type="submission" date="2018-03" db="EMBL/GenBank/DDBJ databases">
        <title>Genomic Encyclopedia of Type Strains, Phase III (KMG-III): the genomes of soil and plant-associated and newly described type strains.</title>
        <authorList>
            <person name="Whitman W."/>
        </authorList>
    </citation>
    <scope>NUCLEOTIDE SEQUENCE [LARGE SCALE GENOMIC DNA]</scope>
    <source>
        <strain evidence="2 3">CGMCC 4.7097</strain>
    </source>
</reference>
<dbReference type="InterPro" id="IPR012347">
    <property type="entry name" value="Ferritin-like"/>
</dbReference>
<dbReference type="Gene3D" id="1.20.1260.10">
    <property type="match status" value="1"/>
</dbReference>
<dbReference type="InterPro" id="IPR026820">
    <property type="entry name" value="VioB/RebD_dom"/>
</dbReference>
<dbReference type="RefSeq" id="WP_106614238.1">
    <property type="nucleotide sequence ID" value="NZ_PYAX01000002.1"/>
</dbReference>
<dbReference type="PANTHER" id="PTHR34400:SF4">
    <property type="entry name" value="MEMBRANE PROTEIN"/>
    <property type="match status" value="1"/>
</dbReference>
<dbReference type="OrthoDB" id="9800162at2"/>
<dbReference type="Pfam" id="PF12902">
    <property type="entry name" value="Ferritin-like"/>
    <property type="match status" value="1"/>
</dbReference>
<dbReference type="AlphaFoldDB" id="A0A2P8IFL7"/>
<feature type="domain" description="Iminophenyl-pyruvate dimer synthase" evidence="1">
    <location>
        <begin position="32"/>
        <end position="272"/>
    </location>
</feature>
<evidence type="ECO:0000313" key="2">
    <source>
        <dbReference type="EMBL" id="PSL57269.1"/>
    </source>
</evidence>
<protein>
    <submittedName>
        <fullName evidence="2">Ferritin-like protein</fullName>
    </submittedName>
</protein>
<evidence type="ECO:0000259" key="1">
    <source>
        <dbReference type="Pfam" id="PF12902"/>
    </source>
</evidence>
<gene>
    <name evidence="2" type="ORF">B0I31_102247</name>
</gene>
<sequence length="427" mass="47301">MTTTHTAVPAAYRPPKADKPIDSVDSLFSHLYDAARLELSTIPLYLYAAYSIKTDNVSQWSAGPGAFRLIKSIVVEEMLHLSLVRNLIVAIGRGDQIRFQHKDFVPTYPSPMLHRVPELTLSLAPLTTELVSDVFMPLELPAKVGAPPESGEYQTIGQFYKAIFDGFQRLCGVDPAVPARLGPPGEQELELFKHNRLDLQYTNTYWNEGGGGAPIIVNDLHAALTAINVIVEQGEGMDPDQQVVPLDPADPKTDLATGLFEAPHYVKFKRIADGWELIGDVHRVPENPRVAEYPEGPVRDLGQLACAAYTYVLALLDELYDTSGKDVKPGATSRRYGLERVFVAAMQGLLFGVIKELVRTPITEGPYRGLQAAPTFEYYEFPEDVPMTQHLKELCERVLPHFPALGGDNSVLWLISDQMPKDLGTHR</sequence>
<dbReference type="EMBL" id="PYAX01000002">
    <property type="protein sequence ID" value="PSL57269.1"/>
    <property type="molecule type" value="Genomic_DNA"/>
</dbReference>
<dbReference type="PANTHER" id="PTHR34400">
    <property type="match status" value="1"/>
</dbReference>
<dbReference type="Proteomes" id="UP000241118">
    <property type="component" value="Unassembled WGS sequence"/>
</dbReference>
<evidence type="ECO:0000313" key="3">
    <source>
        <dbReference type="Proteomes" id="UP000241118"/>
    </source>
</evidence>
<proteinExistence type="predicted"/>
<comment type="caution">
    <text evidence="2">The sequence shown here is derived from an EMBL/GenBank/DDBJ whole genome shotgun (WGS) entry which is preliminary data.</text>
</comment>
<name>A0A2P8IFL7_SACCR</name>
<organism evidence="2 3">
    <name type="scientific">Saccharothrix carnea</name>
    <dbReference type="NCBI Taxonomy" id="1280637"/>
    <lineage>
        <taxon>Bacteria</taxon>
        <taxon>Bacillati</taxon>
        <taxon>Actinomycetota</taxon>
        <taxon>Actinomycetes</taxon>
        <taxon>Pseudonocardiales</taxon>
        <taxon>Pseudonocardiaceae</taxon>
        <taxon>Saccharothrix</taxon>
    </lineage>
</organism>